<dbReference type="Proteomes" id="UP000606044">
    <property type="component" value="Unassembled WGS sequence"/>
</dbReference>
<feature type="region of interest" description="Disordered" evidence="1">
    <location>
        <begin position="85"/>
        <end position="121"/>
    </location>
</feature>
<reference evidence="2" key="2">
    <citation type="submission" date="2020-09" db="EMBL/GenBank/DDBJ databases">
        <authorList>
            <person name="Sun Q."/>
            <person name="Sedlacek I."/>
        </authorList>
    </citation>
    <scope>NUCLEOTIDE SEQUENCE</scope>
    <source>
        <strain evidence="2">CCM 7897</strain>
    </source>
</reference>
<sequence>MGLPTPEQLEELGRIISPLEFWAQLREVSEEVDADDIVDDKLFKGLQRSPASSHIGYWSLEKQQATMTRFNVPPTPEKILPYQLKNPGFMSATPPPSPPPRPSPARPPRPLTDRGAQLARKPGEAALEHGVKKGVDSLAVSGAAVMGVTFAPVSAAAALWIGVTVVAVQAGKVFNLYTLRDDARSPTRKRTTYYCKCGNCADNIQYIIDKKERNAGVVALSVGTVGIVGIGKKIHSLGKRIKSAIKGEERPKEKVSKAMVKSAREGCLASMAAVFLLSGSWWNGYRDVATMQQAVITLTTEDGWKKFKDNW</sequence>
<organism evidence="2 3">
    <name type="scientific">Azorhizobium oxalatiphilum</name>
    <dbReference type="NCBI Taxonomy" id="980631"/>
    <lineage>
        <taxon>Bacteria</taxon>
        <taxon>Pseudomonadati</taxon>
        <taxon>Pseudomonadota</taxon>
        <taxon>Alphaproteobacteria</taxon>
        <taxon>Hyphomicrobiales</taxon>
        <taxon>Xanthobacteraceae</taxon>
        <taxon>Azorhizobium</taxon>
    </lineage>
</organism>
<keyword evidence="3" id="KW-1185">Reference proteome</keyword>
<protein>
    <submittedName>
        <fullName evidence="2">Uncharacterized protein</fullName>
    </submittedName>
</protein>
<dbReference type="RefSeq" id="WP_188583884.1">
    <property type="nucleotide sequence ID" value="NZ_BMCT01000011.1"/>
</dbReference>
<name>A0A917CHC7_9HYPH</name>
<dbReference type="AlphaFoldDB" id="A0A917CHC7"/>
<gene>
    <name evidence="2" type="ORF">GCM10007301_53040</name>
</gene>
<evidence type="ECO:0000256" key="1">
    <source>
        <dbReference type="SAM" id="MobiDB-lite"/>
    </source>
</evidence>
<dbReference type="EMBL" id="BMCT01000011">
    <property type="protein sequence ID" value="GGF86562.1"/>
    <property type="molecule type" value="Genomic_DNA"/>
</dbReference>
<feature type="compositionally biased region" description="Pro residues" evidence="1">
    <location>
        <begin position="93"/>
        <end position="110"/>
    </location>
</feature>
<proteinExistence type="predicted"/>
<accession>A0A917CHC7</accession>
<reference evidence="2" key="1">
    <citation type="journal article" date="2014" name="Int. J. Syst. Evol. Microbiol.">
        <title>Complete genome sequence of Corynebacterium casei LMG S-19264T (=DSM 44701T), isolated from a smear-ripened cheese.</title>
        <authorList>
            <consortium name="US DOE Joint Genome Institute (JGI-PGF)"/>
            <person name="Walter F."/>
            <person name="Albersmeier A."/>
            <person name="Kalinowski J."/>
            <person name="Ruckert C."/>
        </authorList>
    </citation>
    <scope>NUCLEOTIDE SEQUENCE</scope>
    <source>
        <strain evidence="2">CCM 7897</strain>
    </source>
</reference>
<evidence type="ECO:0000313" key="3">
    <source>
        <dbReference type="Proteomes" id="UP000606044"/>
    </source>
</evidence>
<evidence type="ECO:0000313" key="2">
    <source>
        <dbReference type="EMBL" id="GGF86562.1"/>
    </source>
</evidence>
<comment type="caution">
    <text evidence="2">The sequence shown here is derived from an EMBL/GenBank/DDBJ whole genome shotgun (WGS) entry which is preliminary data.</text>
</comment>